<keyword evidence="12" id="KW-0131">Cell cycle</keyword>
<evidence type="ECO:0000256" key="10">
    <source>
        <dbReference type="ARBA" id="ARBA00022989"/>
    </source>
</evidence>
<proteinExistence type="inferred from homology"/>
<organism evidence="23 24">
    <name type="scientific">Microbacterium plantarum</name>
    <dbReference type="NCBI Taxonomy" id="1816425"/>
    <lineage>
        <taxon>Bacteria</taxon>
        <taxon>Bacillati</taxon>
        <taxon>Actinomycetota</taxon>
        <taxon>Actinomycetes</taxon>
        <taxon>Micrococcales</taxon>
        <taxon>Microbacteriaceae</taxon>
        <taxon>Microbacterium</taxon>
    </lineage>
</organism>
<feature type="transmembrane region" description="Helical" evidence="22">
    <location>
        <begin position="374"/>
        <end position="396"/>
    </location>
</feature>
<comment type="pathway">
    <text evidence="2">Cell wall biogenesis; peptidoglycan biosynthesis.</text>
</comment>
<evidence type="ECO:0000256" key="9">
    <source>
        <dbReference type="ARBA" id="ARBA00022984"/>
    </source>
</evidence>
<evidence type="ECO:0000256" key="3">
    <source>
        <dbReference type="ARBA" id="ARBA00022475"/>
    </source>
</evidence>
<comment type="catalytic activity">
    <reaction evidence="20">
        <text>[GlcNAc-(1-&gt;4)-Mur2Ac(oyl-L-Ala-gamma-D-Glu-L-Lys-D-Ala-D-Ala)](n)-di-trans,octa-cis-undecaprenyl diphosphate + beta-D-GlcNAc-(1-&gt;4)-Mur2Ac(oyl-L-Ala-gamma-D-Glu-L-Lys-D-Ala-D-Ala)-di-trans,octa-cis-undecaprenyl diphosphate = [GlcNAc-(1-&gt;4)-Mur2Ac(oyl-L-Ala-gamma-D-Glu-L-Lys-D-Ala-D-Ala)](n+1)-di-trans,octa-cis-undecaprenyl diphosphate + di-trans,octa-cis-undecaprenyl diphosphate + H(+)</text>
        <dbReference type="Rhea" id="RHEA:23708"/>
        <dbReference type="Rhea" id="RHEA-COMP:9602"/>
        <dbReference type="Rhea" id="RHEA-COMP:9603"/>
        <dbReference type="ChEBI" id="CHEBI:15378"/>
        <dbReference type="ChEBI" id="CHEBI:58405"/>
        <dbReference type="ChEBI" id="CHEBI:60033"/>
        <dbReference type="ChEBI" id="CHEBI:78435"/>
        <dbReference type="EC" id="2.4.99.28"/>
    </reaction>
</comment>
<dbReference type="PANTHER" id="PTHR30474:SF2">
    <property type="entry name" value="PEPTIDOGLYCAN GLYCOSYLTRANSFERASE FTSW-RELATED"/>
    <property type="match status" value="1"/>
</dbReference>
<dbReference type="PROSITE" id="PS00428">
    <property type="entry name" value="FTSW_RODA_SPOVE"/>
    <property type="match status" value="1"/>
</dbReference>
<evidence type="ECO:0000256" key="11">
    <source>
        <dbReference type="ARBA" id="ARBA00023136"/>
    </source>
</evidence>
<keyword evidence="24" id="KW-1185">Reference proteome</keyword>
<keyword evidence="3" id="KW-1003">Cell membrane</keyword>
<evidence type="ECO:0000256" key="15">
    <source>
        <dbReference type="ARBA" id="ARBA00033270"/>
    </source>
</evidence>
<dbReference type="PANTHER" id="PTHR30474">
    <property type="entry name" value="CELL CYCLE PROTEIN"/>
    <property type="match status" value="1"/>
</dbReference>
<evidence type="ECO:0000256" key="2">
    <source>
        <dbReference type="ARBA" id="ARBA00004752"/>
    </source>
</evidence>
<evidence type="ECO:0000256" key="14">
    <source>
        <dbReference type="ARBA" id="ARBA00032370"/>
    </source>
</evidence>
<feature type="transmembrane region" description="Helical" evidence="22">
    <location>
        <begin position="105"/>
        <end position="124"/>
    </location>
</feature>
<feature type="transmembrane region" description="Helical" evidence="22">
    <location>
        <begin position="308"/>
        <end position="331"/>
    </location>
</feature>
<keyword evidence="11 22" id="KW-0472">Membrane</keyword>
<evidence type="ECO:0000256" key="7">
    <source>
        <dbReference type="ARBA" id="ARBA00022692"/>
    </source>
</evidence>
<dbReference type="InterPro" id="IPR018365">
    <property type="entry name" value="Cell_cycle_FtsW-rel_CS"/>
</dbReference>
<keyword evidence="7 22" id="KW-0812">Transmembrane</keyword>
<feature type="transmembrane region" description="Helical" evidence="22">
    <location>
        <begin position="173"/>
        <end position="190"/>
    </location>
</feature>
<dbReference type="Proteomes" id="UP001589643">
    <property type="component" value="Unassembled WGS sequence"/>
</dbReference>
<dbReference type="EC" id="2.4.99.28" evidence="19"/>
<evidence type="ECO:0000256" key="22">
    <source>
        <dbReference type="SAM" id="Phobius"/>
    </source>
</evidence>
<evidence type="ECO:0000256" key="17">
    <source>
        <dbReference type="ARBA" id="ARBA00041185"/>
    </source>
</evidence>
<evidence type="ECO:0000256" key="1">
    <source>
        <dbReference type="ARBA" id="ARBA00004651"/>
    </source>
</evidence>
<protein>
    <recommendedName>
        <fullName evidence="17">Probable peptidoglycan glycosyltransferase FtsW</fullName>
        <ecNumber evidence="19">2.4.99.28</ecNumber>
    </recommendedName>
    <alternativeName>
        <fullName evidence="18">Cell division protein FtsW</fullName>
    </alternativeName>
    <alternativeName>
        <fullName evidence="15">Cell wall polymerase</fullName>
    </alternativeName>
    <alternativeName>
        <fullName evidence="14">Peptidoglycan polymerase</fullName>
    </alternativeName>
</protein>
<dbReference type="EMBL" id="JBHLHV010000001">
    <property type="protein sequence ID" value="MFB8892702.1"/>
    <property type="molecule type" value="Genomic_DNA"/>
</dbReference>
<keyword evidence="5" id="KW-0328">Glycosyltransferase</keyword>
<sequence length="427" mass="45398">MTTTPSRPTPPPTTLADDGQTRSGFAARVSLGRVFAPVPSEFLLLASTALILTGFGLVMVLSATMATANASPFETVLKQAVFALLGIPLMFIASRMPLRFWKRIAWPALVAGILLQLLVFVPGLGVRNDGNTNWISVFGFQAQPSEFLKLALAVWLGFVLYRKQTLLSKWQHVFIPVVPVGALVIGTVMGGHDLGTAMILMAILLGCLFFSGVKLRLFVIPLILVVAAAAVFAVTSPNRMARIMSFLNVDSTDCYFADAGSCYQPLHGIWALASGGIFGLGLGNSREKYQWLPAAANDYIFAIVGEELGLIGCAVVLALFALYAVGAFHIVRKTHDPFVRIVSGGITIWIVGQALVNIGVVLRIFPVLGVPLPFMSQGGTSLVSGLLATGVLLSFARTLPVRAPALEVASGARPVRPAGAEARSARR</sequence>
<evidence type="ECO:0000256" key="5">
    <source>
        <dbReference type="ARBA" id="ARBA00022676"/>
    </source>
</evidence>
<evidence type="ECO:0000256" key="6">
    <source>
        <dbReference type="ARBA" id="ARBA00022679"/>
    </source>
</evidence>
<feature type="transmembrane region" description="Helical" evidence="22">
    <location>
        <begin position="144"/>
        <end position="161"/>
    </location>
</feature>
<evidence type="ECO:0000256" key="20">
    <source>
        <dbReference type="ARBA" id="ARBA00049902"/>
    </source>
</evidence>
<dbReference type="NCBIfam" id="TIGR02614">
    <property type="entry name" value="ftsW"/>
    <property type="match status" value="1"/>
</dbReference>
<reference evidence="23 24" key="1">
    <citation type="submission" date="2024-08" db="EMBL/GenBank/DDBJ databases">
        <title>Heavy metals resistant antinobacteria isolated from wastewater.</title>
        <authorList>
            <person name="Roman Ponce B."/>
            <person name="Blanco Mercado M.A."/>
            <person name="Avila Aldana I.N."/>
            <person name="Morales Arrieta S."/>
        </authorList>
    </citation>
    <scope>NUCLEOTIDE SEQUENCE [LARGE SCALE GENOMIC DNA]</scope>
    <source>
        <strain evidence="24">sma-1</strain>
    </source>
</reference>
<name>A0ABV5ESE8_9MICO</name>
<evidence type="ECO:0000313" key="24">
    <source>
        <dbReference type="Proteomes" id="UP001589643"/>
    </source>
</evidence>
<dbReference type="Pfam" id="PF01098">
    <property type="entry name" value="FTSW_RODA_SPOVE"/>
    <property type="match status" value="1"/>
</dbReference>
<feature type="transmembrane region" description="Helical" evidence="22">
    <location>
        <begin position="196"/>
        <end position="213"/>
    </location>
</feature>
<evidence type="ECO:0000256" key="18">
    <source>
        <dbReference type="ARBA" id="ARBA00041418"/>
    </source>
</evidence>
<comment type="similarity">
    <text evidence="16">Belongs to the SEDS family. FtsW subfamily.</text>
</comment>
<gene>
    <name evidence="23" type="primary">ftsW</name>
    <name evidence="23" type="ORF">AB7P39_07550</name>
</gene>
<keyword evidence="6" id="KW-0808">Transferase</keyword>
<feature type="transmembrane region" description="Helical" evidence="22">
    <location>
        <begin position="76"/>
        <end position="93"/>
    </location>
</feature>
<dbReference type="InterPro" id="IPR001182">
    <property type="entry name" value="FtsW/RodA"/>
</dbReference>
<evidence type="ECO:0000256" key="8">
    <source>
        <dbReference type="ARBA" id="ARBA00022960"/>
    </source>
</evidence>
<accession>A0ABV5ESE8</accession>
<evidence type="ECO:0000256" key="4">
    <source>
        <dbReference type="ARBA" id="ARBA00022618"/>
    </source>
</evidence>
<dbReference type="RefSeq" id="WP_112613950.1">
    <property type="nucleotide sequence ID" value="NZ_JAQZCF010000001.1"/>
</dbReference>
<keyword evidence="13" id="KW-0961">Cell wall biogenesis/degradation</keyword>
<keyword evidence="4" id="KW-0132">Cell division</keyword>
<feature type="transmembrane region" description="Helical" evidence="22">
    <location>
        <begin position="338"/>
        <end position="362"/>
    </location>
</feature>
<evidence type="ECO:0000256" key="12">
    <source>
        <dbReference type="ARBA" id="ARBA00023306"/>
    </source>
</evidence>
<evidence type="ECO:0000256" key="13">
    <source>
        <dbReference type="ARBA" id="ARBA00023316"/>
    </source>
</evidence>
<feature type="transmembrane region" description="Helical" evidence="22">
    <location>
        <begin position="218"/>
        <end position="236"/>
    </location>
</feature>
<keyword evidence="8" id="KW-0133">Cell shape</keyword>
<keyword evidence="10 22" id="KW-1133">Transmembrane helix</keyword>
<comment type="subcellular location">
    <subcellularLocation>
        <location evidence="1">Cell membrane</location>
        <topology evidence="1">Multi-pass membrane protein</topology>
    </subcellularLocation>
</comment>
<evidence type="ECO:0000256" key="19">
    <source>
        <dbReference type="ARBA" id="ARBA00044770"/>
    </source>
</evidence>
<evidence type="ECO:0000313" key="23">
    <source>
        <dbReference type="EMBL" id="MFB8892702.1"/>
    </source>
</evidence>
<comment type="caution">
    <text evidence="23">The sequence shown here is derived from an EMBL/GenBank/DDBJ whole genome shotgun (WGS) entry which is preliminary data.</text>
</comment>
<dbReference type="InterPro" id="IPR013437">
    <property type="entry name" value="FtsW"/>
</dbReference>
<evidence type="ECO:0000256" key="21">
    <source>
        <dbReference type="ARBA" id="ARBA00049966"/>
    </source>
</evidence>
<comment type="function">
    <text evidence="21">Peptidoglycan polymerase that is essential for cell division.</text>
</comment>
<feature type="transmembrane region" description="Helical" evidence="22">
    <location>
        <begin position="42"/>
        <end position="64"/>
    </location>
</feature>
<evidence type="ECO:0000256" key="16">
    <source>
        <dbReference type="ARBA" id="ARBA00038053"/>
    </source>
</evidence>
<keyword evidence="9" id="KW-0573">Peptidoglycan synthesis</keyword>